<dbReference type="Pfam" id="PF01381">
    <property type="entry name" value="HTH_3"/>
    <property type="match status" value="1"/>
</dbReference>
<sequence length="91" mass="10400">MENINERIKSLRKLLNLNQTSFAKAIGISQAALSDLEKGKSKPSIETLISISDKFNISIDWIIRGRKTGEEQGIGKFPIHFDKLYNIKIYY</sequence>
<reference evidence="5 6" key="2">
    <citation type="submission" date="2017-10" db="EMBL/GenBank/DDBJ databases">
        <title>Genome analyses suggest a sexual origin of heterokaryosis in a supposedly ancient asexual fungus.</title>
        <authorList>
            <person name="Corradi N."/>
            <person name="Sedzielewska K."/>
            <person name="Noel J."/>
            <person name="Charron P."/>
            <person name="Farinelli L."/>
            <person name="Marton T."/>
            <person name="Kruger M."/>
            <person name="Pelin A."/>
            <person name="Brachmann A."/>
            <person name="Corradi N."/>
        </authorList>
    </citation>
    <scope>NUCLEOTIDE SEQUENCE [LARGE SCALE GENOMIC DNA]</scope>
    <source>
        <strain evidence="5 6">A1</strain>
    </source>
</reference>
<evidence type="ECO:0000256" key="2">
    <source>
        <dbReference type="ARBA" id="ARBA00023125"/>
    </source>
</evidence>
<accession>A0A2N0QNI7</accession>
<dbReference type="AlphaFoldDB" id="A0A2N0QNI7"/>
<evidence type="ECO:0000313" key="6">
    <source>
        <dbReference type="Proteomes" id="UP000232688"/>
    </source>
</evidence>
<dbReference type="Proteomes" id="UP000232688">
    <property type="component" value="Unassembled WGS sequence"/>
</dbReference>
<protein>
    <recommendedName>
        <fullName evidence="4">HTH cro/C1-type domain-containing protein</fullName>
    </recommendedName>
</protein>
<dbReference type="PANTHER" id="PTHR46558">
    <property type="entry name" value="TRACRIPTIONAL REGULATORY PROTEIN-RELATED-RELATED"/>
    <property type="match status" value="1"/>
</dbReference>
<dbReference type="VEuPathDB" id="FungiDB:RhiirA1_481117"/>
<dbReference type="PROSITE" id="PS50943">
    <property type="entry name" value="HTH_CROC1"/>
    <property type="match status" value="1"/>
</dbReference>
<dbReference type="EMBL" id="LLXH01005468">
    <property type="protein sequence ID" value="PKC52614.1"/>
    <property type="molecule type" value="Genomic_DNA"/>
</dbReference>
<dbReference type="CDD" id="cd00093">
    <property type="entry name" value="HTH_XRE"/>
    <property type="match status" value="1"/>
</dbReference>
<dbReference type="InterPro" id="IPR001387">
    <property type="entry name" value="Cro/C1-type_HTH"/>
</dbReference>
<name>A0A2N0QNI7_9GLOM</name>
<gene>
    <name evidence="5" type="ORF">RhiirA1_481117</name>
</gene>
<comment type="caution">
    <text evidence="5">The sequence shown here is derived from an EMBL/GenBank/DDBJ whole genome shotgun (WGS) entry which is preliminary data.</text>
</comment>
<organism evidence="5 6">
    <name type="scientific">Rhizophagus irregularis</name>
    <dbReference type="NCBI Taxonomy" id="588596"/>
    <lineage>
        <taxon>Eukaryota</taxon>
        <taxon>Fungi</taxon>
        <taxon>Fungi incertae sedis</taxon>
        <taxon>Mucoromycota</taxon>
        <taxon>Glomeromycotina</taxon>
        <taxon>Glomeromycetes</taxon>
        <taxon>Glomerales</taxon>
        <taxon>Glomeraceae</taxon>
        <taxon>Rhizophagus</taxon>
    </lineage>
</organism>
<dbReference type="InterPro" id="IPR010982">
    <property type="entry name" value="Lambda_DNA-bd_dom_sf"/>
</dbReference>
<dbReference type="PANTHER" id="PTHR46558:SF11">
    <property type="entry name" value="HTH-TYPE TRANSCRIPTIONAL REGULATOR XRE"/>
    <property type="match status" value="1"/>
</dbReference>
<comment type="function">
    <text evidence="3">Transcriptional coactivator that stimulates GCN4-dependent transcriptional activity by bridging the DNA-binding region of GCN4 and TBP (SPT15), thereby recruiting TBP to GCN4-bound promoters. Involved in induction of the ribosome quality control (RQC) pathway; a pathway that degrades nascent peptide chains during problematic translation. Required to prevent stalled ribosomes from frameshifting.</text>
</comment>
<feature type="domain" description="HTH cro/C1-type" evidence="4">
    <location>
        <begin position="8"/>
        <end position="62"/>
    </location>
</feature>
<evidence type="ECO:0000256" key="1">
    <source>
        <dbReference type="ARBA" id="ARBA00009802"/>
    </source>
</evidence>
<evidence type="ECO:0000259" key="4">
    <source>
        <dbReference type="PROSITE" id="PS50943"/>
    </source>
</evidence>
<dbReference type="SUPFAM" id="SSF47413">
    <property type="entry name" value="lambda repressor-like DNA-binding domains"/>
    <property type="match status" value="1"/>
</dbReference>
<comment type="similarity">
    <text evidence="1">Belongs to the MBF1 family.</text>
</comment>
<reference evidence="5 6" key="1">
    <citation type="submission" date="2017-10" db="EMBL/GenBank/DDBJ databases">
        <title>Extensive intraspecific genome diversity in a model arbuscular mycorrhizal fungus.</title>
        <authorList>
            <person name="Chen E.C.H."/>
            <person name="Morin E."/>
            <person name="Baudet D."/>
            <person name="Noel J."/>
            <person name="Ndikumana S."/>
            <person name="Charron P."/>
            <person name="St-Onge C."/>
            <person name="Giorgi J."/>
            <person name="Grigoriev I.V."/>
            <person name="Roux C."/>
            <person name="Martin F.M."/>
            <person name="Corradi N."/>
        </authorList>
    </citation>
    <scope>NUCLEOTIDE SEQUENCE [LARGE SCALE GENOMIC DNA]</scope>
    <source>
        <strain evidence="5 6">A1</strain>
    </source>
</reference>
<keyword evidence="2" id="KW-0238">DNA-binding</keyword>
<dbReference type="SMART" id="SM00530">
    <property type="entry name" value="HTH_XRE"/>
    <property type="match status" value="1"/>
</dbReference>
<evidence type="ECO:0000256" key="3">
    <source>
        <dbReference type="ARBA" id="ARBA00035107"/>
    </source>
</evidence>
<dbReference type="Gene3D" id="1.10.260.40">
    <property type="entry name" value="lambda repressor-like DNA-binding domains"/>
    <property type="match status" value="1"/>
</dbReference>
<proteinExistence type="inferred from homology"/>
<dbReference type="GO" id="GO:0003677">
    <property type="term" value="F:DNA binding"/>
    <property type="evidence" value="ECO:0007669"/>
    <property type="project" value="UniProtKB-KW"/>
</dbReference>
<evidence type="ECO:0000313" key="5">
    <source>
        <dbReference type="EMBL" id="PKC52614.1"/>
    </source>
</evidence>